<dbReference type="GO" id="GO:0006307">
    <property type="term" value="P:DNA alkylation repair"/>
    <property type="evidence" value="ECO:0007669"/>
    <property type="project" value="TreeGrafter"/>
</dbReference>
<evidence type="ECO:0000259" key="4">
    <source>
        <dbReference type="PROSITE" id="PS51471"/>
    </source>
</evidence>
<dbReference type="EMBL" id="BGPR01033500">
    <property type="protein sequence ID" value="GBO07461.1"/>
    <property type="molecule type" value="Genomic_DNA"/>
</dbReference>
<feature type="binding site" evidence="2">
    <location>
        <position position="194"/>
    </location>
    <ligand>
        <name>2-oxoglutarate</name>
        <dbReference type="ChEBI" id="CHEBI:16810"/>
    </ligand>
</feature>
<dbReference type="InterPro" id="IPR027450">
    <property type="entry name" value="AlkB-like"/>
</dbReference>
<dbReference type="SUPFAM" id="SSF51197">
    <property type="entry name" value="Clavaminate synthase-like"/>
    <property type="match status" value="1"/>
</dbReference>
<comment type="caution">
    <text evidence="5">The sequence shown here is derived from an EMBL/GenBank/DDBJ whole genome shotgun (WGS) entry which is preliminary data.</text>
</comment>
<dbReference type="AlphaFoldDB" id="A0A4Y2U5W6"/>
<comment type="cofactor">
    <cofactor evidence="1">
        <name>Fe(2+)</name>
        <dbReference type="ChEBI" id="CHEBI:29033"/>
    </cofactor>
</comment>
<feature type="binding site" evidence="2">
    <location>
        <position position="268"/>
    </location>
    <ligand>
        <name>2-oxoglutarate</name>
        <dbReference type="ChEBI" id="CHEBI:16810"/>
    </ligand>
</feature>
<evidence type="ECO:0000313" key="5">
    <source>
        <dbReference type="EMBL" id="GBO07461.1"/>
    </source>
</evidence>
<sequence>MDHHYNLNIKYVEKFFSTKVADSFFKKLEKSVEYFHPDVSAVVVRHKKYQIPRKVSAYGDISLTYCFSGTRLPTKPMISVVKQLLDLANDFIKKEKNQSDIDTADDKNENDFLKEQNQNDSDIIDDNKNDSNDKDIDQNKNDILKKEQTQYDDDNADDSDKNSDDNDVDKNENENLNYVFINRYENGLDYLGFHKDDEKDMDSNFPIVTFSFGIKRDIIFKRKKYKNVKIPLEHGSMLVMYPPTNQFWYHGIPKRKKVKDVRISLTFRRNLSNKNKE</sequence>
<evidence type="ECO:0000256" key="3">
    <source>
        <dbReference type="SAM" id="MobiDB-lite"/>
    </source>
</evidence>
<dbReference type="Proteomes" id="UP000499080">
    <property type="component" value="Unassembled WGS sequence"/>
</dbReference>
<dbReference type="Pfam" id="PF13532">
    <property type="entry name" value="2OG-FeII_Oxy_2"/>
    <property type="match status" value="1"/>
</dbReference>
<gene>
    <name evidence="5" type="primary">Alkbh2_14</name>
    <name evidence="5" type="ORF">AVEN_202730_1</name>
</gene>
<dbReference type="PANTHER" id="PTHR31573">
    <property type="entry name" value="ALPHA-KETOGLUTARATE-DEPENDENT DIOXYGENASE ALKB HOMOLOG 2"/>
    <property type="match status" value="1"/>
</dbReference>
<name>A0A4Y2U5W6_ARAVE</name>
<keyword evidence="5" id="KW-0489">Methyltransferase</keyword>
<dbReference type="GO" id="GO:0051747">
    <property type="term" value="F:cytosine C-5 DNA demethylase activity"/>
    <property type="evidence" value="ECO:0007669"/>
    <property type="project" value="TreeGrafter"/>
</dbReference>
<dbReference type="PANTHER" id="PTHR31573:SF1">
    <property type="entry name" value="DNA OXIDATIVE DEMETHYLASE ALKBH2"/>
    <property type="match status" value="1"/>
</dbReference>
<feature type="compositionally biased region" description="Basic and acidic residues" evidence="3">
    <location>
        <begin position="158"/>
        <end position="172"/>
    </location>
</feature>
<protein>
    <submittedName>
        <fullName evidence="5">DNA oxidative demethylase ALKBH2</fullName>
    </submittedName>
</protein>
<evidence type="ECO:0000256" key="2">
    <source>
        <dbReference type="PIRSR" id="PIRSR632852-1"/>
    </source>
</evidence>
<feature type="binding site" evidence="2">
    <location>
        <position position="266"/>
    </location>
    <ligand>
        <name>2-oxoglutarate</name>
        <dbReference type="ChEBI" id="CHEBI:16810"/>
    </ligand>
</feature>
<organism evidence="5 6">
    <name type="scientific">Araneus ventricosus</name>
    <name type="common">Orbweaver spider</name>
    <name type="synonym">Epeira ventricosa</name>
    <dbReference type="NCBI Taxonomy" id="182803"/>
    <lineage>
        <taxon>Eukaryota</taxon>
        <taxon>Metazoa</taxon>
        <taxon>Ecdysozoa</taxon>
        <taxon>Arthropoda</taxon>
        <taxon>Chelicerata</taxon>
        <taxon>Arachnida</taxon>
        <taxon>Araneae</taxon>
        <taxon>Araneomorphae</taxon>
        <taxon>Entelegynae</taxon>
        <taxon>Araneoidea</taxon>
        <taxon>Araneidae</taxon>
        <taxon>Araneus</taxon>
    </lineage>
</organism>
<dbReference type="GO" id="GO:0035516">
    <property type="term" value="F:broad specificity oxidative DNA demethylase activity"/>
    <property type="evidence" value="ECO:0007669"/>
    <property type="project" value="TreeGrafter"/>
</dbReference>
<feature type="domain" description="Fe2OG dioxygenase" evidence="4">
    <location>
        <begin position="175"/>
        <end position="271"/>
    </location>
</feature>
<feature type="binding site" evidence="2">
    <location>
        <position position="262"/>
    </location>
    <ligand>
        <name>2-oxoglutarate</name>
        <dbReference type="ChEBI" id="CHEBI:16810"/>
    </ligand>
</feature>
<dbReference type="InterPro" id="IPR032852">
    <property type="entry name" value="ALKBH2"/>
</dbReference>
<feature type="binding site" evidence="2">
    <location>
        <position position="197"/>
    </location>
    <ligand>
        <name>substrate</name>
    </ligand>
</feature>
<feature type="binding site" evidence="2">
    <location>
        <position position="184"/>
    </location>
    <ligand>
        <name>2-oxoglutarate</name>
        <dbReference type="ChEBI" id="CHEBI:16810"/>
    </ligand>
</feature>
<keyword evidence="5" id="KW-0808">Transferase</keyword>
<feature type="binding site" evidence="2">
    <location>
        <position position="250"/>
    </location>
    <ligand>
        <name>2-oxoglutarate</name>
        <dbReference type="ChEBI" id="CHEBI:16810"/>
    </ligand>
</feature>
<dbReference type="InterPro" id="IPR037151">
    <property type="entry name" value="AlkB-like_sf"/>
</dbReference>
<dbReference type="PROSITE" id="PS51471">
    <property type="entry name" value="FE2OG_OXY"/>
    <property type="match status" value="1"/>
</dbReference>
<proteinExistence type="predicted"/>
<dbReference type="GO" id="GO:0032259">
    <property type="term" value="P:methylation"/>
    <property type="evidence" value="ECO:0007669"/>
    <property type="project" value="UniProtKB-KW"/>
</dbReference>
<dbReference type="InterPro" id="IPR005123">
    <property type="entry name" value="Oxoglu/Fe-dep_dioxygenase_dom"/>
</dbReference>
<dbReference type="OrthoDB" id="445341at2759"/>
<evidence type="ECO:0000313" key="6">
    <source>
        <dbReference type="Proteomes" id="UP000499080"/>
    </source>
</evidence>
<feature type="region of interest" description="Disordered" evidence="3">
    <location>
        <begin position="97"/>
        <end position="172"/>
    </location>
</feature>
<dbReference type="GO" id="GO:0008168">
    <property type="term" value="F:methyltransferase activity"/>
    <property type="evidence" value="ECO:0007669"/>
    <property type="project" value="UniProtKB-KW"/>
</dbReference>
<keyword evidence="6" id="KW-1185">Reference proteome</keyword>
<dbReference type="GO" id="GO:0008198">
    <property type="term" value="F:ferrous iron binding"/>
    <property type="evidence" value="ECO:0007669"/>
    <property type="project" value="TreeGrafter"/>
</dbReference>
<dbReference type="Gene3D" id="2.60.120.590">
    <property type="entry name" value="Alpha-ketoglutarate-dependent dioxygenase AlkB-like"/>
    <property type="match status" value="1"/>
</dbReference>
<feature type="compositionally biased region" description="Basic and acidic residues" evidence="3">
    <location>
        <begin position="125"/>
        <end position="149"/>
    </location>
</feature>
<feature type="binding site" evidence="2">
    <location>
        <position position="182"/>
    </location>
    <ligand>
        <name>2-oxoglutarate</name>
        <dbReference type="ChEBI" id="CHEBI:16810"/>
    </ligand>
</feature>
<accession>A0A4Y2U5W6</accession>
<evidence type="ECO:0000256" key="1">
    <source>
        <dbReference type="ARBA" id="ARBA00001954"/>
    </source>
</evidence>
<reference evidence="5 6" key="1">
    <citation type="journal article" date="2019" name="Sci. Rep.">
        <title>Orb-weaving spider Araneus ventricosus genome elucidates the spidroin gene catalogue.</title>
        <authorList>
            <person name="Kono N."/>
            <person name="Nakamura H."/>
            <person name="Ohtoshi R."/>
            <person name="Moran D.A.P."/>
            <person name="Shinohara A."/>
            <person name="Yoshida Y."/>
            <person name="Fujiwara M."/>
            <person name="Mori M."/>
            <person name="Tomita M."/>
            <person name="Arakawa K."/>
        </authorList>
    </citation>
    <scope>NUCLEOTIDE SEQUENCE [LARGE SCALE GENOMIC DNA]</scope>
</reference>
<feature type="compositionally biased region" description="Basic and acidic residues" evidence="3">
    <location>
        <begin position="97"/>
        <end position="114"/>
    </location>
</feature>